<name>A0A9P5NYW2_GYMJU</name>
<protein>
    <recommendedName>
        <fullName evidence="3">Reverse transcriptase zinc-binding domain-containing protein</fullName>
    </recommendedName>
</protein>
<dbReference type="Proteomes" id="UP000724874">
    <property type="component" value="Unassembled WGS sequence"/>
</dbReference>
<proteinExistence type="predicted"/>
<dbReference type="EMBL" id="JADNYJ010000005">
    <property type="protein sequence ID" value="KAF8911129.1"/>
    <property type="molecule type" value="Genomic_DNA"/>
</dbReference>
<sequence>MITGPEDFTQSGARLSSMTQSTLYKGITAAKGSPEVCRQTAINLAKTQHAVAEIAERQPSQVEVWNSLKQKDFDIKTRAFFWKVMHNTYKCGDYWKYIPNYEHRSRCEVCGTTDSIEHALTECRASGQEEIWCLAESLWNKGGLPWKKPTLGMILGCGLVSFHP</sequence>
<accession>A0A9P5NYW2</accession>
<gene>
    <name evidence="1" type="ORF">CPB84DRAFT_1672487</name>
</gene>
<organism evidence="1 2">
    <name type="scientific">Gymnopilus junonius</name>
    <name type="common">Spectacular rustgill mushroom</name>
    <name type="synonym">Gymnopilus spectabilis subsp. junonius</name>
    <dbReference type="NCBI Taxonomy" id="109634"/>
    <lineage>
        <taxon>Eukaryota</taxon>
        <taxon>Fungi</taxon>
        <taxon>Dikarya</taxon>
        <taxon>Basidiomycota</taxon>
        <taxon>Agaricomycotina</taxon>
        <taxon>Agaricomycetes</taxon>
        <taxon>Agaricomycetidae</taxon>
        <taxon>Agaricales</taxon>
        <taxon>Agaricineae</taxon>
        <taxon>Hymenogastraceae</taxon>
        <taxon>Gymnopilus</taxon>
    </lineage>
</organism>
<dbReference type="OrthoDB" id="3253907at2759"/>
<evidence type="ECO:0000313" key="2">
    <source>
        <dbReference type="Proteomes" id="UP000724874"/>
    </source>
</evidence>
<dbReference type="AlphaFoldDB" id="A0A9P5NYW2"/>
<keyword evidence="2" id="KW-1185">Reference proteome</keyword>
<evidence type="ECO:0000313" key="1">
    <source>
        <dbReference type="EMBL" id="KAF8911129.1"/>
    </source>
</evidence>
<reference evidence="1" key="1">
    <citation type="submission" date="2020-11" db="EMBL/GenBank/DDBJ databases">
        <authorList>
            <consortium name="DOE Joint Genome Institute"/>
            <person name="Ahrendt S."/>
            <person name="Riley R."/>
            <person name="Andreopoulos W."/>
            <person name="LaButti K."/>
            <person name="Pangilinan J."/>
            <person name="Ruiz-duenas F.J."/>
            <person name="Barrasa J.M."/>
            <person name="Sanchez-Garcia M."/>
            <person name="Camarero S."/>
            <person name="Miyauchi S."/>
            <person name="Serrano A."/>
            <person name="Linde D."/>
            <person name="Babiker R."/>
            <person name="Drula E."/>
            <person name="Ayuso-Fernandez I."/>
            <person name="Pacheco R."/>
            <person name="Padilla G."/>
            <person name="Ferreira P."/>
            <person name="Barriuso J."/>
            <person name="Kellner H."/>
            <person name="Castanera R."/>
            <person name="Alfaro M."/>
            <person name="Ramirez L."/>
            <person name="Pisabarro A.G."/>
            <person name="Kuo A."/>
            <person name="Tritt A."/>
            <person name="Lipzen A."/>
            <person name="He G."/>
            <person name="Yan M."/>
            <person name="Ng V."/>
            <person name="Cullen D."/>
            <person name="Martin F."/>
            <person name="Rosso M.-N."/>
            <person name="Henrissat B."/>
            <person name="Hibbett D."/>
            <person name="Martinez A.T."/>
            <person name="Grigoriev I.V."/>
        </authorList>
    </citation>
    <scope>NUCLEOTIDE SEQUENCE</scope>
    <source>
        <strain evidence="1">AH 44721</strain>
    </source>
</reference>
<evidence type="ECO:0008006" key="3">
    <source>
        <dbReference type="Google" id="ProtNLM"/>
    </source>
</evidence>
<comment type="caution">
    <text evidence="1">The sequence shown here is derived from an EMBL/GenBank/DDBJ whole genome shotgun (WGS) entry which is preliminary data.</text>
</comment>